<feature type="transmembrane region" description="Helical" evidence="12">
    <location>
        <begin position="51"/>
        <end position="74"/>
    </location>
</feature>
<keyword evidence="10 12" id="KW-0472">Membrane</keyword>
<keyword evidence="5" id="KW-0479">Metal-binding</keyword>
<dbReference type="InterPro" id="IPR050083">
    <property type="entry name" value="HtpX_protease"/>
</dbReference>
<accession>A0ABN3KNR8</accession>
<comment type="similarity">
    <text evidence="11">Belongs to the peptidase M48 family.</text>
</comment>
<dbReference type="Proteomes" id="UP001500730">
    <property type="component" value="Unassembled WGS sequence"/>
</dbReference>
<evidence type="ECO:0000259" key="13">
    <source>
        <dbReference type="Pfam" id="PF01435"/>
    </source>
</evidence>
<dbReference type="CDD" id="cd07328">
    <property type="entry name" value="M48_Ste24p_like"/>
    <property type="match status" value="1"/>
</dbReference>
<keyword evidence="7 11" id="KW-0862">Zinc</keyword>
<keyword evidence="9 11" id="KW-0482">Metalloprotease</keyword>
<keyword evidence="2" id="KW-1003">Cell membrane</keyword>
<sequence length="402" mass="42618">MPDPSPSSPARSDLSWFARRRLAATDATARRTHDELVARGLDAATSRGTSAVTLLAVLVLVAAVAAVLLLALATVTPKGMWGWVGVAAGWALVAALAPRPVRVHDATELDPAHFPATHRLVRDLASAVGAPPPATVHVDTDFGAGVVSTGWAQRPALVVGLPLWTCLTDEERIALLCHELGHLRSRDTGHAALVGHAHGLLERLATLLTPLPRDAVSDLEDARLGVGRSNAVVNGVGRAVLTVVSLPTLLLLLAFERGAARDSQVREYAADLRAAEVAGTPAMLRLLLTTTGISGLHTLAGAAARRREDPFDALAQVRDRVALTAGQVARARTRAREEDLRWDASHPRDDLRIGVLQAHPTTADAPGLEARHALVGAADAELAGLRPLLTRRFRDDLLESWL</sequence>
<dbReference type="PANTHER" id="PTHR43221">
    <property type="entry name" value="PROTEASE HTPX"/>
    <property type="match status" value="1"/>
</dbReference>
<protein>
    <recommendedName>
        <fullName evidence="13">Peptidase M48 domain-containing protein</fullName>
    </recommendedName>
</protein>
<evidence type="ECO:0000256" key="12">
    <source>
        <dbReference type="SAM" id="Phobius"/>
    </source>
</evidence>
<dbReference type="PANTHER" id="PTHR43221:SF1">
    <property type="entry name" value="PROTEASE HTPX"/>
    <property type="match status" value="1"/>
</dbReference>
<evidence type="ECO:0000256" key="6">
    <source>
        <dbReference type="ARBA" id="ARBA00022801"/>
    </source>
</evidence>
<evidence type="ECO:0000256" key="9">
    <source>
        <dbReference type="ARBA" id="ARBA00023049"/>
    </source>
</evidence>
<keyword evidence="3 11" id="KW-0645">Protease</keyword>
<evidence type="ECO:0000256" key="10">
    <source>
        <dbReference type="ARBA" id="ARBA00023136"/>
    </source>
</evidence>
<evidence type="ECO:0000256" key="11">
    <source>
        <dbReference type="RuleBase" id="RU003983"/>
    </source>
</evidence>
<dbReference type="Pfam" id="PF01435">
    <property type="entry name" value="Peptidase_M48"/>
    <property type="match status" value="1"/>
</dbReference>
<evidence type="ECO:0000256" key="8">
    <source>
        <dbReference type="ARBA" id="ARBA00022989"/>
    </source>
</evidence>
<comment type="caution">
    <text evidence="14">The sequence shown here is derived from an EMBL/GenBank/DDBJ whole genome shotgun (WGS) entry which is preliminary data.</text>
</comment>
<dbReference type="EMBL" id="BAAARE010000001">
    <property type="protein sequence ID" value="GAA2467814.1"/>
    <property type="molecule type" value="Genomic_DNA"/>
</dbReference>
<evidence type="ECO:0000256" key="1">
    <source>
        <dbReference type="ARBA" id="ARBA00004651"/>
    </source>
</evidence>
<evidence type="ECO:0000256" key="4">
    <source>
        <dbReference type="ARBA" id="ARBA00022692"/>
    </source>
</evidence>
<evidence type="ECO:0000313" key="15">
    <source>
        <dbReference type="Proteomes" id="UP001500730"/>
    </source>
</evidence>
<name>A0ABN3KNR8_9MICO</name>
<evidence type="ECO:0000256" key="7">
    <source>
        <dbReference type="ARBA" id="ARBA00022833"/>
    </source>
</evidence>
<evidence type="ECO:0000256" key="5">
    <source>
        <dbReference type="ARBA" id="ARBA00022723"/>
    </source>
</evidence>
<feature type="domain" description="Peptidase M48" evidence="13">
    <location>
        <begin position="114"/>
        <end position="357"/>
    </location>
</feature>
<evidence type="ECO:0000256" key="3">
    <source>
        <dbReference type="ARBA" id="ARBA00022670"/>
    </source>
</evidence>
<comment type="subcellular location">
    <subcellularLocation>
        <location evidence="1">Cell membrane</location>
        <topology evidence="1">Multi-pass membrane protein</topology>
    </subcellularLocation>
</comment>
<feature type="transmembrane region" description="Helical" evidence="12">
    <location>
        <begin position="80"/>
        <end position="97"/>
    </location>
</feature>
<dbReference type="InterPro" id="IPR001915">
    <property type="entry name" value="Peptidase_M48"/>
</dbReference>
<keyword evidence="6 11" id="KW-0378">Hydrolase</keyword>
<evidence type="ECO:0000313" key="14">
    <source>
        <dbReference type="EMBL" id="GAA2467814.1"/>
    </source>
</evidence>
<keyword evidence="15" id="KW-1185">Reference proteome</keyword>
<dbReference type="RefSeq" id="WP_344252178.1">
    <property type="nucleotide sequence ID" value="NZ_BAAARE010000001.1"/>
</dbReference>
<reference evidence="14 15" key="1">
    <citation type="journal article" date="2019" name="Int. J. Syst. Evol. Microbiol.">
        <title>The Global Catalogue of Microorganisms (GCM) 10K type strain sequencing project: providing services to taxonomists for standard genome sequencing and annotation.</title>
        <authorList>
            <consortium name="The Broad Institute Genomics Platform"/>
            <consortium name="The Broad Institute Genome Sequencing Center for Infectious Disease"/>
            <person name="Wu L."/>
            <person name="Ma J."/>
        </authorList>
    </citation>
    <scope>NUCLEOTIDE SEQUENCE [LARGE SCALE GENOMIC DNA]</scope>
    <source>
        <strain evidence="14 15">JCM 16259</strain>
    </source>
</reference>
<evidence type="ECO:0000256" key="2">
    <source>
        <dbReference type="ARBA" id="ARBA00022475"/>
    </source>
</evidence>
<dbReference type="Gene3D" id="3.30.2010.10">
    <property type="entry name" value="Metalloproteases ('zincins'), catalytic domain"/>
    <property type="match status" value="1"/>
</dbReference>
<comment type="cofactor">
    <cofactor evidence="11">
        <name>Zn(2+)</name>
        <dbReference type="ChEBI" id="CHEBI:29105"/>
    </cofactor>
    <text evidence="11">Binds 1 zinc ion per subunit.</text>
</comment>
<gene>
    <name evidence="14" type="ORF">GCM10009858_01270</name>
</gene>
<keyword evidence="8 12" id="KW-1133">Transmembrane helix</keyword>
<proteinExistence type="inferred from homology"/>
<organism evidence="14 15">
    <name type="scientific">Terrabacter carboxydivorans</name>
    <dbReference type="NCBI Taxonomy" id="619730"/>
    <lineage>
        <taxon>Bacteria</taxon>
        <taxon>Bacillati</taxon>
        <taxon>Actinomycetota</taxon>
        <taxon>Actinomycetes</taxon>
        <taxon>Micrococcales</taxon>
        <taxon>Intrasporangiaceae</taxon>
        <taxon>Terrabacter</taxon>
    </lineage>
</organism>
<keyword evidence="4 12" id="KW-0812">Transmembrane</keyword>